<reference evidence="2 3" key="1">
    <citation type="submission" date="2016-03" db="EMBL/GenBank/DDBJ databases">
        <title>Comparative genomics of 54 Lactobacillus plantarum strains reveals genomic uncoupling from niche constraints.</title>
        <authorList>
            <person name="Martino M.E."/>
        </authorList>
    </citation>
    <scope>NUCLEOTIDE SEQUENCE [LARGE SCALE GENOMIC DNA]</scope>
    <source>
        <strain evidence="2 3">19.1</strain>
    </source>
</reference>
<protein>
    <submittedName>
        <fullName evidence="2">ABC transporter permease protein</fullName>
    </submittedName>
</protein>
<feature type="transmembrane region" description="Helical" evidence="1">
    <location>
        <begin position="142"/>
        <end position="166"/>
    </location>
</feature>
<keyword evidence="1" id="KW-1133">Transmembrane helix</keyword>
<dbReference type="AlphaFoldDB" id="A0A165R4D4"/>
<comment type="caution">
    <text evidence="2">The sequence shown here is derived from an EMBL/GenBank/DDBJ whole genome shotgun (WGS) entry which is preliminary data.</text>
</comment>
<dbReference type="PATRIC" id="fig|1590.201.peg.3265"/>
<feature type="transmembrane region" description="Helical" evidence="1">
    <location>
        <begin position="178"/>
        <end position="202"/>
    </location>
</feature>
<feature type="transmembrane region" description="Helical" evidence="1">
    <location>
        <begin position="209"/>
        <end position="227"/>
    </location>
</feature>
<gene>
    <name evidence="2" type="ORF">Lp19_3333</name>
</gene>
<feature type="transmembrane region" description="Helical" evidence="1">
    <location>
        <begin position="12"/>
        <end position="29"/>
    </location>
</feature>
<proteinExistence type="predicted"/>
<evidence type="ECO:0000313" key="2">
    <source>
        <dbReference type="EMBL" id="KZU92047.1"/>
    </source>
</evidence>
<feature type="transmembrane region" description="Helical" evidence="1">
    <location>
        <begin position="280"/>
        <end position="301"/>
    </location>
</feature>
<keyword evidence="1" id="KW-0472">Membrane</keyword>
<accession>A0A165R4D4</accession>
<evidence type="ECO:0000313" key="3">
    <source>
        <dbReference type="Proteomes" id="UP000076882"/>
    </source>
</evidence>
<feature type="transmembrane region" description="Helical" evidence="1">
    <location>
        <begin position="247"/>
        <end position="268"/>
    </location>
</feature>
<dbReference type="EMBL" id="LUXM01000040">
    <property type="protein sequence ID" value="KZU92047.1"/>
    <property type="molecule type" value="Genomic_DNA"/>
</dbReference>
<feature type="transmembrane region" description="Helical" evidence="1">
    <location>
        <begin position="313"/>
        <end position="332"/>
    </location>
</feature>
<keyword evidence="1" id="KW-0812">Transmembrane</keyword>
<sequence length="348" mass="39667">MGHLIIWQHAPLLIGMLILFIALGAWTGFRMNQHWQMLDQNHDMLISGLKYDHRRQQYQDVDGLVAPSKQQYLNQYLQVYHADRRGLLANLRVGSNVEPNDFLWGISILVGIALIAIPRYRHQNEWLQSLGFRRAAIFGATFLSYSLTTIIAYSLAKLMVLLVLVQNIPGIYFAQFNWWVWGGNVISTTLVALILMTASALVLLVTPNLVMAMLVGYAIVKPISWFVLIRSFGQPGNYLLAFLNQHWLLGIAIGCLVWGLGGILGRYLSAQQITERNHQAILLPAWRVPMLIGLSIILTKLITDVMLAPQTSWSYVAVVWSATLIGLIAWIYQPRWSRYFWQVVRQLR</sequence>
<evidence type="ECO:0000256" key="1">
    <source>
        <dbReference type="SAM" id="Phobius"/>
    </source>
</evidence>
<organism evidence="2 3">
    <name type="scientific">Lactiplantibacillus plantarum</name>
    <name type="common">Lactobacillus plantarum</name>
    <dbReference type="NCBI Taxonomy" id="1590"/>
    <lineage>
        <taxon>Bacteria</taxon>
        <taxon>Bacillati</taxon>
        <taxon>Bacillota</taxon>
        <taxon>Bacilli</taxon>
        <taxon>Lactobacillales</taxon>
        <taxon>Lactobacillaceae</taxon>
        <taxon>Lactiplantibacillus</taxon>
    </lineage>
</organism>
<dbReference type="Proteomes" id="UP000076882">
    <property type="component" value="Unassembled WGS sequence"/>
</dbReference>
<name>A0A165R4D4_LACPN</name>